<dbReference type="EMBL" id="JAVIZC010000003">
    <property type="protein sequence ID" value="MDR6104025.1"/>
    <property type="molecule type" value="Genomic_DNA"/>
</dbReference>
<dbReference type="GO" id="GO:0003677">
    <property type="term" value="F:DNA binding"/>
    <property type="evidence" value="ECO:0007669"/>
    <property type="project" value="UniProtKB-KW"/>
</dbReference>
<dbReference type="Gene3D" id="1.10.443.10">
    <property type="entry name" value="Intergrase catalytic core"/>
    <property type="match status" value="1"/>
</dbReference>
<dbReference type="Proteomes" id="UP001255601">
    <property type="component" value="Unassembled WGS sequence"/>
</dbReference>
<evidence type="ECO:0000256" key="3">
    <source>
        <dbReference type="ARBA" id="ARBA00023125"/>
    </source>
</evidence>
<evidence type="ECO:0000259" key="5">
    <source>
        <dbReference type="PROSITE" id="PS51898"/>
    </source>
</evidence>
<evidence type="ECO:0000313" key="6">
    <source>
        <dbReference type="EMBL" id="MDR6104025.1"/>
    </source>
</evidence>
<accession>A0AAJ2BCH5</accession>
<dbReference type="GO" id="GO:0006310">
    <property type="term" value="P:DNA recombination"/>
    <property type="evidence" value="ECO:0007669"/>
    <property type="project" value="UniProtKB-KW"/>
</dbReference>
<dbReference type="InterPro" id="IPR011010">
    <property type="entry name" value="DNA_brk_join_enz"/>
</dbReference>
<evidence type="ECO:0000256" key="2">
    <source>
        <dbReference type="ARBA" id="ARBA00022908"/>
    </source>
</evidence>
<protein>
    <submittedName>
        <fullName evidence="6">Integrase</fullName>
    </submittedName>
</protein>
<dbReference type="AlphaFoldDB" id="A0AAJ2BCH5"/>
<gene>
    <name evidence="6" type="ORF">QE369_004222</name>
</gene>
<feature type="domain" description="Tyr recombinase" evidence="5">
    <location>
        <begin position="383"/>
        <end position="588"/>
    </location>
</feature>
<keyword evidence="3" id="KW-0238">DNA-binding</keyword>
<dbReference type="PANTHER" id="PTHR30349">
    <property type="entry name" value="PHAGE INTEGRASE-RELATED"/>
    <property type="match status" value="1"/>
</dbReference>
<keyword evidence="4" id="KW-0233">DNA recombination</keyword>
<comment type="similarity">
    <text evidence="1">Belongs to the 'phage' integrase family.</text>
</comment>
<dbReference type="InterPro" id="IPR002104">
    <property type="entry name" value="Integrase_catalytic"/>
</dbReference>
<keyword evidence="2" id="KW-0229">DNA integration</keyword>
<dbReference type="InterPro" id="IPR013762">
    <property type="entry name" value="Integrase-like_cat_sf"/>
</dbReference>
<name>A0AAJ2BCH5_9HYPH</name>
<comment type="caution">
    <text evidence="6">The sequence shown here is derived from an EMBL/GenBank/DDBJ whole genome shotgun (WGS) entry which is preliminary data.</text>
</comment>
<evidence type="ECO:0000256" key="4">
    <source>
        <dbReference type="ARBA" id="ARBA00023172"/>
    </source>
</evidence>
<proteinExistence type="inferred from homology"/>
<dbReference type="RefSeq" id="WP_309772250.1">
    <property type="nucleotide sequence ID" value="NZ_JAVIZC010000003.1"/>
</dbReference>
<reference evidence="6" key="1">
    <citation type="submission" date="2023-08" db="EMBL/GenBank/DDBJ databases">
        <title>Functional and genomic diversity of the sorghum phyllosphere microbiome.</title>
        <authorList>
            <person name="Shade A."/>
        </authorList>
    </citation>
    <scope>NUCLEOTIDE SEQUENCE</scope>
    <source>
        <strain evidence="6">SORGH_AS_0974</strain>
    </source>
</reference>
<dbReference type="SUPFAM" id="SSF56349">
    <property type="entry name" value="DNA breaking-rejoining enzymes"/>
    <property type="match status" value="1"/>
</dbReference>
<organism evidence="6 7">
    <name type="scientific">Agrobacterium larrymoorei</name>
    <dbReference type="NCBI Taxonomy" id="160699"/>
    <lineage>
        <taxon>Bacteria</taxon>
        <taxon>Pseudomonadati</taxon>
        <taxon>Pseudomonadota</taxon>
        <taxon>Alphaproteobacteria</taxon>
        <taxon>Hyphomicrobiales</taxon>
        <taxon>Rhizobiaceae</taxon>
        <taxon>Rhizobium/Agrobacterium group</taxon>
        <taxon>Agrobacterium</taxon>
    </lineage>
</organism>
<evidence type="ECO:0000256" key="1">
    <source>
        <dbReference type="ARBA" id="ARBA00008857"/>
    </source>
</evidence>
<dbReference type="GO" id="GO:0015074">
    <property type="term" value="P:DNA integration"/>
    <property type="evidence" value="ECO:0007669"/>
    <property type="project" value="UniProtKB-KW"/>
</dbReference>
<evidence type="ECO:0000313" key="7">
    <source>
        <dbReference type="Proteomes" id="UP001255601"/>
    </source>
</evidence>
<dbReference type="PROSITE" id="PS51898">
    <property type="entry name" value="TYR_RECOMBINASE"/>
    <property type="match status" value="1"/>
</dbReference>
<dbReference type="CDD" id="cd01184">
    <property type="entry name" value="INT_C_like_1"/>
    <property type="match status" value="1"/>
</dbReference>
<dbReference type="PANTHER" id="PTHR30349:SF41">
    <property type="entry name" value="INTEGRASE_RECOMBINASE PROTEIN MJ0367-RELATED"/>
    <property type="match status" value="1"/>
</dbReference>
<dbReference type="InterPro" id="IPR050090">
    <property type="entry name" value="Tyrosine_recombinase_XerCD"/>
</dbReference>
<sequence>MQRRPGSGIYQFRKRLPKEFAGQVAPDHIKRHLPELINADTGCFKRELVVSLGTNDLRVAKRKDLAEALKAADLFERARQLLLSGDKGTSQRTPSILPDSATIQAWAFRSVLVADEQTRKQGDFRKQLQTPEERSQWPDLERIRFGGMGMEAIHLEVHGEELDMWLADYRDALARYDITIIQKELHAYLTDNRFPIEPHSEFYQEAGLSILRGYVDGYEAAKLKQSGKTILTPAAPTPVERGPKLTEAFAEWKAGSPARGGKKPTGTTVREAERVVRFFTDWHGDLHLAEITREKARDFRNALARMPTRLKGKQRTMSFRQLIESASGGEGEVAHAASVNKYLNLLVALVSNAERDGYMDRVQGFTNPFSKLSITVDKRNDPNRRKPFTEDDLKAIFNSPVYALGSRPLGGRGEAAYWLPLISLLTGARLNEIAQLRLGDIRQDSESDIWIVDIDTDGDRSVKTVSSRRQVPVHPELIRLGLLRYHEGLLKAGATRSSSLWPELHSANPKYRSTAWSKWFNRYLRETIGIEEPSKVFHSFRHTFKRMGRNAGLTEELHDALTGHVGGGGVGRDYGDGFGLKALSQAVAQIAAPEAVLSLPEWEPAGKPKRRKA</sequence>